<feature type="compositionally biased region" description="Basic and acidic residues" evidence="11">
    <location>
        <begin position="1231"/>
        <end position="1241"/>
    </location>
</feature>
<keyword evidence="7" id="KW-0564">Palmitate</keyword>
<evidence type="ECO:0000256" key="9">
    <source>
        <dbReference type="ARBA" id="ARBA00023315"/>
    </source>
</evidence>
<keyword evidence="3 14" id="KW-0808">Transferase</keyword>
<dbReference type="GO" id="GO:0005783">
    <property type="term" value="C:endoplasmic reticulum"/>
    <property type="evidence" value="ECO:0007669"/>
    <property type="project" value="TreeGrafter"/>
</dbReference>
<name>A0A1Q9CF48_SYMMI</name>
<feature type="transmembrane region" description="Helical" evidence="12">
    <location>
        <begin position="1640"/>
        <end position="1667"/>
    </location>
</feature>
<keyword evidence="4 12" id="KW-0812">Transmembrane</keyword>
<dbReference type="InterPro" id="IPR001594">
    <property type="entry name" value="Palmitoyltrfase_DHHC"/>
</dbReference>
<accession>A0A1Q9CF48</accession>
<dbReference type="Proteomes" id="UP000186817">
    <property type="component" value="Unassembled WGS sequence"/>
</dbReference>
<keyword evidence="6 12" id="KW-0472">Membrane</keyword>
<evidence type="ECO:0000256" key="12">
    <source>
        <dbReference type="SAM" id="Phobius"/>
    </source>
</evidence>
<dbReference type="GO" id="GO:0006612">
    <property type="term" value="P:protein targeting to membrane"/>
    <property type="evidence" value="ECO:0007669"/>
    <property type="project" value="TreeGrafter"/>
</dbReference>
<feature type="domain" description="Palmitoyltransferase DHHC" evidence="13">
    <location>
        <begin position="1596"/>
        <end position="1719"/>
    </location>
</feature>
<evidence type="ECO:0000256" key="4">
    <source>
        <dbReference type="ARBA" id="ARBA00022692"/>
    </source>
</evidence>
<feature type="region of interest" description="Disordered" evidence="11">
    <location>
        <begin position="1358"/>
        <end position="1409"/>
    </location>
</feature>
<feature type="region of interest" description="Disordered" evidence="11">
    <location>
        <begin position="1274"/>
        <end position="1343"/>
    </location>
</feature>
<evidence type="ECO:0000256" key="2">
    <source>
        <dbReference type="ARBA" id="ARBA00012210"/>
    </source>
</evidence>
<feature type="compositionally biased region" description="Basic residues" evidence="11">
    <location>
        <begin position="1132"/>
        <end position="1146"/>
    </location>
</feature>
<evidence type="ECO:0000256" key="8">
    <source>
        <dbReference type="ARBA" id="ARBA00023288"/>
    </source>
</evidence>
<proteinExistence type="predicted"/>
<keyword evidence="5 12" id="KW-1133">Transmembrane helix</keyword>
<dbReference type="GO" id="GO:0019706">
    <property type="term" value="F:protein-cysteine S-palmitoyltransferase activity"/>
    <property type="evidence" value="ECO:0007669"/>
    <property type="project" value="UniProtKB-EC"/>
</dbReference>
<reference evidence="14 15" key="1">
    <citation type="submission" date="2016-02" db="EMBL/GenBank/DDBJ databases">
        <title>Genome analysis of coral dinoflagellate symbionts highlights evolutionary adaptations to a symbiotic lifestyle.</title>
        <authorList>
            <person name="Aranda M."/>
            <person name="Li Y."/>
            <person name="Liew Y.J."/>
            <person name="Baumgarten S."/>
            <person name="Simakov O."/>
            <person name="Wilson M."/>
            <person name="Piel J."/>
            <person name="Ashoor H."/>
            <person name="Bougouffa S."/>
            <person name="Bajic V.B."/>
            <person name="Ryu T."/>
            <person name="Ravasi T."/>
            <person name="Bayer T."/>
            <person name="Micklem G."/>
            <person name="Kim H."/>
            <person name="Bhak J."/>
            <person name="Lajeunesse T.C."/>
            <person name="Voolstra C.R."/>
        </authorList>
    </citation>
    <scope>NUCLEOTIDE SEQUENCE [LARGE SCALE GENOMIC DNA]</scope>
    <source>
        <strain evidence="14 15">CCMP2467</strain>
    </source>
</reference>
<evidence type="ECO:0000256" key="5">
    <source>
        <dbReference type="ARBA" id="ARBA00022989"/>
    </source>
</evidence>
<dbReference type="PROSITE" id="PS50216">
    <property type="entry name" value="DHHC"/>
    <property type="match status" value="1"/>
</dbReference>
<dbReference type="EMBL" id="LSRX01001270">
    <property type="protein sequence ID" value="OLP81564.1"/>
    <property type="molecule type" value="Genomic_DNA"/>
</dbReference>
<evidence type="ECO:0000256" key="7">
    <source>
        <dbReference type="ARBA" id="ARBA00023139"/>
    </source>
</evidence>
<feature type="region of interest" description="Disordered" evidence="11">
    <location>
        <begin position="765"/>
        <end position="789"/>
    </location>
</feature>
<evidence type="ECO:0000256" key="3">
    <source>
        <dbReference type="ARBA" id="ARBA00022679"/>
    </source>
</evidence>
<dbReference type="PANTHER" id="PTHR22883">
    <property type="entry name" value="ZINC FINGER DHHC DOMAIN CONTAINING PROTEIN"/>
    <property type="match status" value="1"/>
</dbReference>
<comment type="subcellular location">
    <subcellularLocation>
        <location evidence="1">Endomembrane system</location>
        <topology evidence="1">Multi-pass membrane protein</topology>
    </subcellularLocation>
</comment>
<keyword evidence="15" id="KW-1185">Reference proteome</keyword>
<dbReference type="InterPro" id="IPR039859">
    <property type="entry name" value="PFA4/ZDH16/20/ERF2-like"/>
</dbReference>
<keyword evidence="8" id="KW-0449">Lipoprotein</keyword>
<dbReference type="PANTHER" id="PTHR22883:SF43">
    <property type="entry name" value="PALMITOYLTRANSFERASE APP"/>
    <property type="match status" value="1"/>
</dbReference>
<evidence type="ECO:0000313" key="15">
    <source>
        <dbReference type="Proteomes" id="UP000186817"/>
    </source>
</evidence>
<evidence type="ECO:0000313" key="14">
    <source>
        <dbReference type="EMBL" id="OLP81564.1"/>
    </source>
</evidence>
<feature type="transmembrane region" description="Helical" evidence="12">
    <location>
        <begin position="1523"/>
        <end position="1541"/>
    </location>
</feature>
<comment type="caution">
    <text evidence="14">The sequence shown here is derived from an EMBL/GenBank/DDBJ whole genome shotgun (WGS) entry which is preliminary data.</text>
</comment>
<feature type="region of interest" description="Disordered" evidence="11">
    <location>
        <begin position="1116"/>
        <end position="1241"/>
    </location>
</feature>
<evidence type="ECO:0000256" key="1">
    <source>
        <dbReference type="ARBA" id="ARBA00004127"/>
    </source>
</evidence>
<feature type="compositionally biased region" description="Low complexity" evidence="11">
    <location>
        <begin position="765"/>
        <end position="775"/>
    </location>
</feature>
<organism evidence="14 15">
    <name type="scientific">Symbiodinium microadriaticum</name>
    <name type="common">Dinoflagellate</name>
    <name type="synonym">Zooxanthella microadriatica</name>
    <dbReference type="NCBI Taxonomy" id="2951"/>
    <lineage>
        <taxon>Eukaryota</taxon>
        <taxon>Sar</taxon>
        <taxon>Alveolata</taxon>
        <taxon>Dinophyceae</taxon>
        <taxon>Suessiales</taxon>
        <taxon>Symbiodiniaceae</taxon>
        <taxon>Symbiodinium</taxon>
    </lineage>
</organism>
<dbReference type="Pfam" id="PF01529">
    <property type="entry name" value="DHHC"/>
    <property type="match status" value="1"/>
</dbReference>
<feature type="compositionally biased region" description="Basic and acidic residues" evidence="11">
    <location>
        <begin position="1274"/>
        <end position="1288"/>
    </location>
</feature>
<evidence type="ECO:0000256" key="10">
    <source>
        <dbReference type="ARBA" id="ARBA00048048"/>
    </source>
</evidence>
<feature type="compositionally biased region" description="Polar residues" evidence="11">
    <location>
        <begin position="1177"/>
        <end position="1190"/>
    </location>
</feature>
<evidence type="ECO:0000256" key="6">
    <source>
        <dbReference type="ARBA" id="ARBA00023136"/>
    </source>
</evidence>
<evidence type="ECO:0000256" key="11">
    <source>
        <dbReference type="SAM" id="MobiDB-lite"/>
    </source>
</evidence>
<feature type="transmembrane region" description="Helical" evidence="12">
    <location>
        <begin position="1679"/>
        <end position="1708"/>
    </location>
</feature>
<keyword evidence="9" id="KW-0012">Acyltransferase</keyword>
<protein>
    <recommendedName>
        <fullName evidence="2">protein S-acyltransferase</fullName>
        <ecNumber evidence="2">2.3.1.225</ecNumber>
    </recommendedName>
</protein>
<feature type="compositionally biased region" description="Basic residues" evidence="11">
    <location>
        <begin position="382"/>
        <end position="397"/>
    </location>
</feature>
<evidence type="ECO:0000259" key="13">
    <source>
        <dbReference type="Pfam" id="PF01529"/>
    </source>
</evidence>
<feature type="compositionally biased region" description="Basic and acidic residues" evidence="11">
    <location>
        <begin position="1147"/>
        <end position="1156"/>
    </location>
</feature>
<comment type="catalytic activity">
    <reaction evidence="10">
        <text>L-cysteinyl-[protein] + hexadecanoyl-CoA = S-hexadecanoyl-L-cysteinyl-[protein] + CoA</text>
        <dbReference type="Rhea" id="RHEA:36683"/>
        <dbReference type="Rhea" id="RHEA-COMP:10131"/>
        <dbReference type="Rhea" id="RHEA-COMP:11032"/>
        <dbReference type="ChEBI" id="CHEBI:29950"/>
        <dbReference type="ChEBI" id="CHEBI:57287"/>
        <dbReference type="ChEBI" id="CHEBI:57379"/>
        <dbReference type="ChEBI" id="CHEBI:74151"/>
        <dbReference type="EC" id="2.3.1.225"/>
    </reaction>
</comment>
<feature type="compositionally biased region" description="Basic and acidic residues" evidence="11">
    <location>
        <begin position="1392"/>
        <end position="1402"/>
    </location>
</feature>
<feature type="region of interest" description="Disordered" evidence="11">
    <location>
        <begin position="327"/>
        <end position="400"/>
    </location>
</feature>
<gene>
    <name evidence="14" type="primary">Zdhhc9</name>
    <name evidence="14" type="ORF">AK812_SmicGene37881</name>
</gene>
<sequence>MLGPASIDDKSGEAAALEDVNRPPVTRKSILDLRTWSKQHYRIRTPRPMTDRSTALQAKAECVWGHAMFMSNIQDICIVLVTDNSRFDLSRVQPQKEWWRERRVAPATFFGFPDVTKAGMRGGSMYTEQMDAVTLAVLADKCVQAENVWDPEMWLKPVLLACAAAFNSYTGGADWFDQNLLTTYLGRLHRRLPQFQLPDVAVLLEAFENPRFRQGEYLQRSLTHMALLLQPVQAGLLLLAEAWLYLAVVSCGDMVLSSQVSSMIRMNRSMNPERARLSLTLLPRAFTTCSLQLLACMRRGRIPRSTEEKPRRSLLSLLTRLWSTSASSSSLRPSKSPDPEVSLPSLPADTPPAEDARTLQDSAEAKWLPRLSASERPGASRSRLKVRLPRAKARKQRQKSEALARDALRRKDYSFETMVRVLEAVHFPMNKTRKNVLPDGVEAVHGMVLGLYAFAYNIGYSDASKKNPNLVRLLSAFCRAAHPDFEFTSIQVNKNYAARPHVDKNNLGNSFIIGLGNYKGGELWAHDDEGDVPVDLTESIRSMLHYRAGVTYRGRTFDINCRWQSFDGNRLHFARPFEGTRYSLVFYTCDRFQQASEGVRRAMCSAGFTFKWSSMRLQDALSAKNEERKRCRDEFETEQKALFREERRREKEELGPCMARTWNKGWGGDCTNPKHADGGDFCQQHLKVWRTHGRVDGPVPEKKRAEMLKWQKIHVGKGMQAPDPLPRGAVILICLNFWEGLRSVAEELCFLICVSSALGPGRPGLLLSPSAPAASTQSKEGLRRMNSVSRQPGTCQALLLRELSELSPSQVPSFEDAPCWSLARELKGKLRNAGRENPEEFGKADLALLAMALSSGKIHHEELWLELTTNLEMEMHRMSGSAASQAAYAASKSGHRGIKLYENAGRLLGEEASKLSAMDCAFLRGPGSLAEQVVLRGAVGARILELGLPSFDAQALAMVLDALSRAAPSTWGVETLASSVLEEVHGRADELSLDELALVVRSLGYLQPQTPQVLHNVLDHALRAAKDLARLGRMRGKFLAPGPDPLEPLSVHILFEKGGVSHHLDMKRYDLPPGCDEESGVRRVCAWSQLGNDVLKAFAAVLKAALAQDDIATRAAMDRGKSPTQARQQQKKDKKEKKKEKSRTKQIKLEPTKDVCEGMDPDGPLTESFRDIMGKSTAMSSRGPSPSRATSPRDRIPANDSATSAPILAPVSPAEDSLSANKGDETVACDPKPENTEHLNNENEQTDHEYLNAWDLLAPPADFFLANQSAHDTLPSERDQGRGLHPTEDIFNDLDPIENPMQTDWSADNDGEEPMLETGGIPTQVDLEDDNGTDEYQNNWAHPADSMTVQWSGLKFGLTDPPFGPKHERQAQRRPSAAGCKQMNGLNSMEMEDSRQSGETRPRPSSWAGVMATRATDSEVPAEYPADSSVSSLSTNWAALGTSFETSAGRAMVTPLNIEGRLPRVYEVWDHVGGRNRFCCCGRCVTGPDIDFWYNLCTWSLILIPSALYFCFCSRHLWRVNPLLPIVTGIALVATLVFLLLTSCTDPGILPRRELRLAVPGLEEEIVSAVGVPPLPADGGLDPECPPLSDLQQSQGYRWCSTCKIVRPPRASHCADCDNCVLMFDHHCPFVNNCVGQRNYVFFSAFLFSTGCLGFSVAVGVGINYSSIGSLPDLWRNPLLLLALGLIGIPTALMLLGVICLGIFHLFLICIGRTTKEVLTGKITVAGRTLLHERGASLIHARSSVTPLEA</sequence>
<dbReference type="EC" id="2.3.1.225" evidence="2"/>
<dbReference type="OrthoDB" id="434319at2759"/>
<dbReference type="GO" id="GO:0005794">
    <property type="term" value="C:Golgi apparatus"/>
    <property type="evidence" value="ECO:0007669"/>
    <property type="project" value="TreeGrafter"/>
</dbReference>